<dbReference type="EMBL" id="FNCN01000042">
    <property type="protein sequence ID" value="SDI28452.1"/>
    <property type="molecule type" value="Genomic_DNA"/>
</dbReference>
<name>A0A1G8JBI8_9ACTN</name>
<evidence type="ECO:0000256" key="2">
    <source>
        <dbReference type="ARBA" id="ARBA00022729"/>
    </source>
</evidence>
<feature type="chain" id="PRO_5039251884" evidence="3">
    <location>
        <begin position="21"/>
        <end position="413"/>
    </location>
</feature>
<accession>A0A1G8JBI8</accession>
<dbReference type="Proteomes" id="UP000198923">
    <property type="component" value="Unassembled WGS sequence"/>
</dbReference>
<dbReference type="InterPro" id="IPR028081">
    <property type="entry name" value="Leu-bd"/>
</dbReference>
<dbReference type="Pfam" id="PF13458">
    <property type="entry name" value="Peripla_BP_6"/>
    <property type="match status" value="1"/>
</dbReference>
<dbReference type="AlphaFoldDB" id="A0A1G8JBI8"/>
<reference evidence="5 6" key="1">
    <citation type="submission" date="2016-10" db="EMBL/GenBank/DDBJ databases">
        <authorList>
            <person name="de Groot N.N."/>
        </authorList>
    </citation>
    <scope>NUCLEOTIDE SEQUENCE [LARGE SCALE GENOMIC DNA]</scope>
    <source>
        <strain evidence="5 6">CPCC 201354</strain>
    </source>
</reference>
<dbReference type="RefSeq" id="WP_218126042.1">
    <property type="nucleotide sequence ID" value="NZ_FNCN01000042.1"/>
</dbReference>
<sequence>MRRKSTAALSGLLAMGVVLGASGCGADKTEAVGGTGGCDTSKGTLVVGVIAPMSGKLSAIGLGIRNSVQLAVEQANEKCAVKGYQLKMDAQDDEANPDKGAAAAQRFADDSNVVGLVGPYNSGVARAIQPKIASSRLVEISPGNTDPVLSRGPEFATAPKRPYENYFRVVGTDDLQGPFNARYLVEKEGMKRIAIITDGKAVGENTATQFAKEAERLGARIVIREKINENDNDFSSVLTKVKATRPEAIFVGSEYHVAGPLSKQAKDLGLNVPISGTDGLFDPQFIALGGKDGDVATSVGAPIESVETGKAFVDAYTKKNFSDGYGGFGSFAYDAAKVIISGVGKVTVSADWTGSPEQRTQMIKEVQAYRAEDGANGLVGFDEYGDSLNKVFTVYKVTSGAWKDELSDQAEAK</sequence>
<evidence type="ECO:0000313" key="6">
    <source>
        <dbReference type="Proteomes" id="UP000198923"/>
    </source>
</evidence>
<protein>
    <submittedName>
        <fullName evidence="5">Branched-chain amino acid transport system substrate-binding protein</fullName>
    </submittedName>
</protein>
<comment type="similarity">
    <text evidence="1">Belongs to the leucine-binding protein family.</text>
</comment>
<evidence type="ECO:0000313" key="5">
    <source>
        <dbReference type="EMBL" id="SDI28452.1"/>
    </source>
</evidence>
<keyword evidence="2 3" id="KW-0732">Signal</keyword>
<evidence type="ECO:0000259" key="4">
    <source>
        <dbReference type="Pfam" id="PF13458"/>
    </source>
</evidence>
<proteinExistence type="inferred from homology"/>
<dbReference type="InterPro" id="IPR028082">
    <property type="entry name" value="Peripla_BP_I"/>
</dbReference>
<organism evidence="5 6">
    <name type="scientific">Sinosporangium album</name>
    <dbReference type="NCBI Taxonomy" id="504805"/>
    <lineage>
        <taxon>Bacteria</taxon>
        <taxon>Bacillati</taxon>
        <taxon>Actinomycetota</taxon>
        <taxon>Actinomycetes</taxon>
        <taxon>Streptosporangiales</taxon>
        <taxon>Streptosporangiaceae</taxon>
        <taxon>Sinosporangium</taxon>
    </lineage>
</organism>
<feature type="domain" description="Leucine-binding protein" evidence="4">
    <location>
        <begin position="46"/>
        <end position="399"/>
    </location>
</feature>
<evidence type="ECO:0000256" key="1">
    <source>
        <dbReference type="ARBA" id="ARBA00010062"/>
    </source>
</evidence>
<dbReference type="CDD" id="cd06342">
    <property type="entry name" value="PBP1_ABC_LIVBP-like"/>
    <property type="match status" value="1"/>
</dbReference>
<dbReference type="Gene3D" id="3.40.50.2300">
    <property type="match status" value="2"/>
</dbReference>
<keyword evidence="6" id="KW-1185">Reference proteome</keyword>
<dbReference type="STRING" id="504805.SAMN05421505_14227"/>
<dbReference type="PROSITE" id="PS51257">
    <property type="entry name" value="PROKAR_LIPOPROTEIN"/>
    <property type="match status" value="1"/>
</dbReference>
<feature type="signal peptide" evidence="3">
    <location>
        <begin position="1"/>
        <end position="20"/>
    </location>
</feature>
<dbReference type="PANTHER" id="PTHR47151:SF2">
    <property type="entry name" value="AMINO ACID BINDING PROTEIN"/>
    <property type="match status" value="1"/>
</dbReference>
<evidence type="ECO:0000256" key="3">
    <source>
        <dbReference type="SAM" id="SignalP"/>
    </source>
</evidence>
<dbReference type="PANTHER" id="PTHR47151">
    <property type="entry name" value="LEU/ILE/VAL-BINDING ABC TRANSPORTER SUBUNIT"/>
    <property type="match status" value="1"/>
</dbReference>
<dbReference type="SUPFAM" id="SSF53822">
    <property type="entry name" value="Periplasmic binding protein-like I"/>
    <property type="match status" value="1"/>
</dbReference>
<gene>
    <name evidence="5" type="ORF">SAMN05421505_14227</name>
</gene>